<comment type="catalytic activity">
    <reaction evidence="1">
        <text>All bonds known to be hydrolyzed by this endopeptidase have arginine in P1 and an acidic residue in P4. P6 is often occupied by an acidic residue or by a hydroxy-amino-acid residue, the phosphorylation of which enhances cleavage.</text>
        <dbReference type="EC" id="3.4.22.49"/>
    </reaction>
</comment>
<keyword evidence="3" id="KW-0378">Hydrolase</keyword>
<dbReference type="GO" id="GO:0006508">
    <property type="term" value="P:proteolysis"/>
    <property type="evidence" value="ECO:0007669"/>
    <property type="project" value="InterPro"/>
</dbReference>
<evidence type="ECO:0000256" key="1">
    <source>
        <dbReference type="ARBA" id="ARBA00000451"/>
    </source>
</evidence>
<dbReference type="GO" id="GO:0051307">
    <property type="term" value="P:meiotic chromosome separation"/>
    <property type="evidence" value="ECO:0007669"/>
    <property type="project" value="TreeGrafter"/>
</dbReference>
<evidence type="ECO:0000259" key="5">
    <source>
        <dbReference type="PROSITE" id="PS51700"/>
    </source>
</evidence>
<evidence type="ECO:0000313" key="7">
    <source>
        <dbReference type="WBParaSite" id="ACAC_0001214901-mRNA-1"/>
    </source>
</evidence>
<dbReference type="InterPro" id="IPR030397">
    <property type="entry name" value="SEPARIN_core_dom"/>
</dbReference>
<reference evidence="6" key="1">
    <citation type="submission" date="2012-09" db="EMBL/GenBank/DDBJ databases">
        <authorList>
            <person name="Martin A.A."/>
        </authorList>
    </citation>
    <scope>NUCLEOTIDE SEQUENCE</scope>
</reference>
<organism evidence="6 7">
    <name type="scientific">Angiostrongylus cantonensis</name>
    <name type="common">Rat lungworm</name>
    <dbReference type="NCBI Taxonomy" id="6313"/>
    <lineage>
        <taxon>Eukaryota</taxon>
        <taxon>Metazoa</taxon>
        <taxon>Ecdysozoa</taxon>
        <taxon>Nematoda</taxon>
        <taxon>Chromadorea</taxon>
        <taxon>Rhabditida</taxon>
        <taxon>Rhabditina</taxon>
        <taxon>Rhabditomorpha</taxon>
        <taxon>Strongyloidea</taxon>
        <taxon>Metastrongylidae</taxon>
        <taxon>Angiostrongylus</taxon>
    </lineage>
</organism>
<dbReference type="PANTHER" id="PTHR12792">
    <property type="entry name" value="EXTRA SPINDLE POLES 1-RELATED"/>
    <property type="match status" value="1"/>
</dbReference>
<sequence>MMLEKILPGMQELLCLHVPKFSPQTVAALAGSKEDLPLCDYFDTRSVEQNTVEKAVVDEALSEYSLYCDLLYRDWRFPLCSFLGEYASCPWLAAMMWSESTLLATRQLSRHLSGKLKGLTYSQPDIFQRMVESLPEDFTLVHLALSHDGSLYLVKMHKDREPLIMPLAPKSKVESVKSMMDKIIEENTRTCNLGKTTKDAKAFWAARRAVDTDLKNIIPHVQDMLLGAAAPLLLPSITISRKGIALAKGLVAVSQSSNGAQLPLSFAKELVSLATKIERTEWVAVVERMCDILGISSRKEFIQDLYSKTKTSALNIGLGNNIPSYTFLIVCPDLTTFPWEVVPIFDGATHVARVPSVHTFFQALANNKRVPMAVNIQKAFYVLDPDNNLGETQKRITNYVSKFGWQGIVGKIPSTAETTVYVLAFTALRSATWVMAVVHDISADGSLARAQLMHVRLTTLGWGMDGKSSVYDYTVAQCPSVVGCLWTVTDGEIDRYFMALVDLCFSADANRTLTGTDDGDSRLRLLVEAMKKAKSKCKLPYLTGAAVISYGIPVVASE</sequence>
<dbReference type="Pfam" id="PF03568">
    <property type="entry name" value="Separin_C"/>
    <property type="match status" value="1"/>
</dbReference>
<dbReference type="WBParaSite" id="ACAC_0001214901-mRNA-1">
    <property type="protein sequence ID" value="ACAC_0001214901-mRNA-1"/>
    <property type="gene ID" value="ACAC_0001214901"/>
</dbReference>
<keyword evidence="6" id="KW-1185">Reference proteome</keyword>
<accession>A0A158PC93</accession>
<dbReference type="InterPro" id="IPR005314">
    <property type="entry name" value="Peptidase_C50"/>
</dbReference>
<dbReference type="GO" id="GO:0004197">
    <property type="term" value="F:cysteine-type endopeptidase activity"/>
    <property type="evidence" value="ECO:0007669"/>
    <property type="project" value="InterPro"/>
</dbReference>
<evidence type="ECO:0000256" key="2">
    <source>
        <dbReference type="ARBA" id="ARBA00012489"/>
    </source>
</evidence>
<dbReference type="AlphaFoldDB" id="A0A158PC93"/>
<name>A0A158PC93_ANGCA</name>
<dbReference type="GO" id="GO:0005737">
    <property type="term" value="C:cytoplasm"/>
    <property type="evidence" value="ECO:0007669"/>
    <property type="project" value="TreeGrafter"/>
</dbReference>
<dbReference type="STRING" id="6313.A0A158PC93"/>
<dbReference type="GO" id="GO:0005813">
    <property type="term" value="C:centrosome"/>
    <property type="evidence" value="ECO:0007669"/>
    <property type="project" value="TreeGrafter"/>
</dbReference>
<dbReference type="Proteomes" id="UP000035642">
    <property type="component" value="Unassembled WGS sequence"/>
</dbReference>
<evidence type="ECO:0000256" key="4">
    <source>
        <dbReference type="ARBA" id="ARBA00022829"/>
    </source>
</evidence>
<dbReference type="EC" id="3.4.22.49" evidence="2"/>
<dbReference type="PROSITE" id="PS51700">
    <property type="entry name" value="SEPARIN"/>
    <property type="match status" value="1"/>
</dbReference>
<dbReference type="GO" id="GO:0072686">
    <property type="term" value="C:mitotic spindle"/>
    <property type="evidence" value="ECO:0007669"/>
    <property type="project" value="TreeGrafter"/>
</dbReference>
<feature type="domain" description="Peptidase C50" evidence="5">
    <location>
        <begin position="376"/>
        <end position="475"/>
    </location>
</feature>
<proteinExistence type="predicted"/>
<reference evidence="7" key="2">
    <citation type="submission" date="2016-04" db="UniProtKB">
        <authorList>
            <consortium name="WormBaseParasite"/>
        </authorList>
    </citation>
    <scope>IDENTIFICATION</scope>
</reference>
<protein>
    <recommendedName>
        <fullName evidence="2">separase</fullName>
        <ecNumber evidence="2">3.4.22.49</ecNumber>
    </recommendedName>
</protein>
<evidence type="ECO:0000256" key="3">
    <source>
        <dbReference type="ARBA" id="ARBA00022801"/>
    </source>
</evidence>
<evidence type="ECO:0000313" key="6">
    <source>
        <dbReference type="Proteomes" id="UP000035642"/>
    </source>
</evidence>
<keyword evidence="4" id="KW-0159">Chromosome partition</keyword>
<dbReference type="PANTHER" id="PTHR12792:SF0">
    <property type="entry name" value="SEPARIN"/>
    <property type="match status" value="1"/>
</dbReference>
<dbReference type="GO" id="GO:0005634">
    <property type="term" value="C:nucleus"/>
    <property type="evidence" value="ECO:0007669"/>
    <property type="project" value="InterPro"/>
</dbReference>